<keyword evidence="10" id="KW-1185">Reference proteome</keyword>
<proteinExistence type="inferred from homology"/>
<dbReference type="PANTHER" id="PTHR24286">
    <property type="entry name" value="CYTOCHROME P450 26"/>
    <property type="match status" value="1"/>
</dbReference>
<dbReference type="OrthoDB" id="9764248at2"/>
<gene>
    <name evidence="9" type="primary">cypC_2</name>
    <name evidence="9" type="ORF">JAN5088_03305</name>
</gene>
<evidence type="ECO:0000256" key="3">
    <source>
        <dbReference type="ARBA" id="ARBA00022617"/>
    </source>
</evidence>
<dbReference type="InterPro" id="IPR001128">
    <property type="entry name" value="Cyt_P450"/>
</dbReference>
<dbReference type="RefSeq" id="WP_055683876.1">
    <property type="nucleotide sequence ID" value="NZ_CXPG01000022.1"/>
</dbReference>
<accession>A0A0M6XTL2</accession>
<evidence type="ECO:0000313" key="10">
    <source>
        <dbReference type="Proteomes" id="UP000048908"/>
    </source>
</evidence>
<evidence type="ECO:0000256" key="2">
    <source>
        <dbReference type="ARBA" id="ARBA00010617"/>
    </source>
</evidence>
<keyword evidence="3 8" id="KW-0349">Heme</keyword>
<dbReference type="PANTHER" id="PTHR24286:SF24">
    <property type="entry name" value="LANOSTEROL 14-ALPHA DEMETHYLASE"/>
    <property type="match status" value="1"/>
</dbReference>
<dbReference type="AlphaFoldDB" id="A0A0M6XTL2"/>
<dbReference type="InterPro" id="IPR036396">
    <property type="entry name" value="Cyt_P450_sf"/>
</dbReference>
<evidence type="ECO:0000256" key="4">
    <source>
        <dbReference type="ARBA" id="ARBA00022723"/>
    </source>
</evidence>
<dbReference type="PRINTS" id="PR00463">
    <property type="entry name" value="EP450I"/>
</dbReference>
<dbReference type="CDD" id="cd11067">
    <property type="entry name" value="CYP152"/>
    <property type="match status" value="1"/>
</dbReference>
<keyword evidence="4 8" id="KW-0479">Metal-binding</keyword>
<protein>
    <submittedName>
        <fullName evidence="9">Fatty-acid peroxygenase</fullName>
        <ecNumber evidence="9">1.11.2.4</ecNumber>
    </submittedName>
</protein>
<reference evidence="9 10" key="1">
    <citation type="submission" date="2015-07" db="EMBL/GenBank/DDBJ databases">
        <authorList>
            <person name="Noorani M."/>
        </authorList>
    </citation>
    <scope>NUCLEOTIDE SEQUENCE [LARGE SCALE GENOMIC DNA]</scope>
    <source>
        <strain evidence="9 10">CECT 5088</strain>
    </source>
</reference>
<evidence type="ECO:0000313" key="9">
    <source>
        <dbReference type="EMBL" id="CTQ34509.1"/>
    </source>
</evidence>
<dbReference type="GO" id="GO:0004601">
    <property type="term" value="F:peroxidase activity"/>
    <property type="evidence" value="ECO:0007669"/>
    <property type="project" value="UniProtKB-KW"/>
</dbReference>
<evidence type="ECO:0000256" key="8">
    <source>
        <dbReference type="PIRSR" id="PIRSR602401-1"/>
    </source>
</evidence>
<comment type="cofactor">
    <cofactor evidence="1 8">
        <name>heme</name>
        <dbReference type="ChEBI" id="CHEBI:30413"/>
    </cofactor>
</comment>
<keyword evidence="7" id="KW-0503">Monooxygenase</keyword>
<name>A0A0M6XTL2_9RHOB</name>
<dbReference type="GO" id="GO:0016125">
    <property type="term" value="P:sterol metabolic process"/>
    <property type="evidence" value="ECO:0007669"/>
    <property type="project" value="TreeGrafter"/>
</dbReference>
<feature type="binding site" description="axial binding residue" evidence="8">
    <location>
        <position position="361"/>
    </location>
    <ligand>
        <name>heme</name>
        <dbReference type="ChEBI" id="CHEBI:30413"/>
    </ligand>
    <ligandPart>
        <name>Fe</name>
        <dbReference type="ChEBI" id="CHEBI:18248"/>
    </ligandPart>
</feature>
<dbReference type="Gene3D" id="1.10.630.10">
    <property type="entry name" value="Cytochrome P450"/>
    <property type="match status" value="1"/>
</dbReference>
<keyword evidence="6 8" id="KW-0408">Iron</keyword>
<dbReference type="GO" id="GO:0005506">
    <property type="term" value="F:iron ion binding"/>
    <property type="evidence" value="ECO:0007669"/>
    <property type="project" value="InterPro"/>
</dbReference>
<dbReference type="Proteomes" id="UP000048908">
    <property type="component" value="Unassembled WGS sequence"/>
</dbReference>
<dbReference type="GO" id="GO:0020037">
    <property type="term" value="F:heme binding"/>
    <property type="evidence" value="ECO:0007669"/>
    <property type="project" value="InterPro"/>
</dbReference>
<keyword evidence="5 9" id="KW-0560">Oxidoreductase</keyword>
<comment type="similarity">
    <text evidence="2">Belongs to the cytochrome P450 family.</text>
</comment>
<evidence type="ECO:0000256" key="7">
    <source>
        <dbReference type="ARBA" id="ARBA00023033"/>
    </source>
</evidence>
<dbReference type="GO" id="GO:0004497">
    <property type="term" value="F:monooxygenase activity"/>
    <property type="evidence" value="ECO:0007669"/>
    <property type="project" value="UniProtKB-KW"/>
</dbReference>
<dbReference type="Pfam" id="PF00067">
    <property type="entry name" value="p450"/>
    <property type="match status" value="1"/>
</dbReference>
<sequence length="418" mass="47446">MSSIPSSKGFDSTLALLRNPYGFIPDTCRDLDADLFETRILLQKTICMTGAAAAEVFYSEDGLVRAGSMPKRIQKTLLGEKGIQGLDGEAHRHRKRMFMSLMATERIEALENTTRDLLDRYARDWQAAEKVVLYDEVREILTRAACAWSGVPLPEAEVQTRTAQMTALFQHAGAVGWKHWGARLARHRAERWAAGIIEQVRDGSLQPGQESAAHVVAMWRDLDGEPLTPRVAAVELLNVLRPTVAVSVFIVQAAHALHRQPTWRQRLKDDERHLESFVQEVRRLYPFFPAVAARVKRDFEWRGYRFAEGRRVLLDLHGTNTDPRSWSAPDEFRPERFQEWDENPFDFIPQGGGDHLTNHRCPGEWIAIGLMKAFCGYFVSSIDYDVPDQELESGAGDVPPLPKTGFVMRGVKRRQQAR</sequence>
<evidence type="ECO:0000256" key="5">
    <source>
        <dbReference type="ARBA" id="ARBA00023002"/>
    </source>
</evidence>
<dbReference type="SUPFAM" id="SSF48264">
    <property type="entry name" value="Cytochrome P450"/>
    <property type="match status" value="1"/>
</dbReference>
<dbReference type="InterPro" id="IPR002401">
    <property type="entry name" value="Cyt_P450_E_grp-I"/>
</dbReference>
<dbReference type="EC" id="1.11.2.4" evidence="9"/>
<dbReference type="EMBL" id="CXPG01000022">
    <property type="protein sequence ID" value="CTQ34509.1"/>
    <property type="molecule type" value="Genomic_DNA"/>
</dbReference>
<evidence type="ECO:0000256" key="1">
    <source>
        <dbReference type="ARBA" id="ARBA00001971"/>
    </source>
</evidence>
<keyword evidence="9" id="KW-0575">Peroxidase</keyword>
<evidence type="ECO:0000256" key="6">
    <source>
        <dbReference type="ARBA" id="ARBA00023004"/>
    </source>
</evidence>
<dbReference type="GO" id="GO:0016705">
    <property type="term" value="F:oxidoreductase activity, acting on paired donors, with incorporation or reduction of molecular oxygen"/>
    <property type="evidence" value="ECO:0007669"/>
    <property type="project" value="InterPro"/>
</dbReference>
<organism evidence="9 10">
    <name type="scientific">Jannaschia rubra</name>
    <dbReference type="NCBI Taxonomy" id="282197"/>
    <lineage>
        <taxon>Bacteria</taxon>
        <taxon>Pseudomonadati</taxon>
        <taxon>Pseudomonadota</taxon>
        <taxon>Alphaproteobacteria</taxon>
        <taxon>Rhodobacterales</taxon>
        <taxon>Roseobacteraceae</taxon>
        <taxon>Jannaschia</taxon>
    </lineage>
</organism>